<dbReference type="InterPro" id="IPR004518">
    <property type="entry name" value="MazG-like_dom"/>
</dbReference>
<evidence type="ECO:0000313" key="2">
    <source>
        <dbReference type="EMBL" id="MCI8209377.1"/>
    </source>
</evidence>
<evidence type="ECO:0000259" key="1">
    <source>
        <dbReference type="Pfam" id="PF03819"/>
    </source>
</evidence>
<dbReference type="InterPro" id="IPR011551">
    <property type="entry name" value="NTP_PyrPHydrolase_MazG"/>
</dbReference>
<organism evidence="2 3">
    <name type="scientific">Pseudomonas maioricensis</name>
    <dbReference type="NCBI Taxonomy" id="1766623"/>
    <lineage>
        <taxon>Bacteria</taxon>
        <taxon>Pseudomonadati</taxon>
        <taxon>Pseudomonadota</taxon>
        <taxon>Gammaproteobacteria</taxon>
        <taxon>Pseudomonadales</taxon>
        <taxon>Pseudomonadaceae</taxon>
        <taxon>Pseudomonas</taxon>
    </lineage>
</organism>
<dbReference type="InterPro" id="IPR048011">
    <property type="entry name" value="NTP-PPase_MazG-like_C"/>
</dbReference>
<dbReference type="EMBL" id="LOHG01000004">
    <property type="protein sequence ID" value="MCI8209377.1"/>
    <property type="molecule type" value="Genomic_DNA"/>
</dbReference>
<dbReference type="CDD" id="cd11529">
    <property type="entry name" value="NTP-PPase_MazG_Cterm"/>
    <property type="match status" value="1"/>
</dbReference>
<accession>A0ABS9ZGQ6</accession>
<dbReference type="Proteomes" id="UP001320513">
    <property type="component" value="Unassembled WGS sequence"/>
</dbReference>
<reference evidence="2 3" key="1">
    <citation type="submission" date="2015-12" db="EMBL/GenBank/DDBJ databases">
        <title>Phylogenomics in the description of a new species in the Pseudomonas syringae group.</title>
        <authorList>
            <person name="Busquets A."/>
            <person name="Gomila M."/>
            <person name="Beiki F."/>
            <person name="Rahimian H."/>
            <person name="Mulet M."/>
            <person name="Sanchez D."/>
            <person name="Garcia-Valdes E."/>
            <person name="Lalucat J."/>
        </authorList>
    </citation>
    <scope>NUCLEOTIDE SEQUENCE [LARGE SCALE GENOMIC DNA]</scope>
    <source>
        <strain evidence="2 3">S25</strain>
    </source>
</reference>
<sequence>MYSLQDLLNLMARLRDPQYGCPWDVKQNYASIVPHTLEEAYEVADAIERGDFDDLKGELGDLLFQVVYYSQLAREEGRFEFDGVIDGITRKLIRRHPHVFPTGDLYAPLETPRLTDDQVKQRWDEIKAQERADKASAPEQLSLLDDVPAVLPALSRAAKLQKRASQVGFDWPSALPVVDNVREELDEVLEAMADNDAESIAEEVGDLLFAAVNLARHLKVDPENALRAANSKFERRFRFIEQALRDTQRPMEDCTLEEMDALWGEAKRQEKKAPSCG</sequence>
<dbReference type="Pfam" id="PF03819">
    <property type="entry name" value="MazG"/>
    <property type="match status" value="2"/>
</dbReference>
<dbReference type="Gene3D" id="1.10.287.1080">
    <property type="entry name" value="MazG-like"/>
    <property type="match status" value="2"/>
</dbReference>
<dbReference type="RefSeq" id="WP_243245356.1">
    <property type="nucleotide sequence ID" value="NZ_LOHG01000004.1"/>
</dbReference>
<dbReference type="NCBIfam" id="NF007113">
    <property type="entry name" value="PRK09562.1"/>
    <property type="match status" value="1"/>
</dbReference>
<dbReference type="SUPFAM" id="SSF101386">
    <property type="entry name" value="all-alpha NTP pyrophosphatases"/>
    <property type="match status" value="2"/>
</dbReference>
<evidence type="ECO:0000313" key="3">
    <source>
        <dbReference type="Proteomes" id="UP001320513"/>
    </source>
</evidence>
<dbReference type="InterPro" id="IPR048015">
    <property type="entry name" value="NTP-PPase_MazG-like_N"/>
</dbReference>
<dbReference type="GO" id="GO:0016787">
    <property type="term" value="F:hydrolase activity"/>
    <property type="evidence" value="ECO:0007669"/>
    <property type="project" value="UniProtKB-KW"/>
</dbReference>
<protein>
    <submittedName>
        <fullName evidence="2">Nucleoside triphosphate hydrolase</fullName>
    </submittedName>
</protein>
<feature type="domain" description="NTP pyrophosphohydrolase MazG-like" evidence="1">
    <location>
        <begin position="179"/>
        <end position="236"/>
    </location>
</feature>
<keyword evidence="3" id="KW-1185">Reference proteome</keyword>
<dbReference type="CDD" id="cd11528">
    <property type="entry name" value="NTP-PPase_MazG_Nterm"/>
    <property type="match status" value="1"/>
</dbReference>
<dbReference type="NCBIfam" id="TIGR00444">
    <property type="entry name" value="mazG"/>
    <property type="match status" value="1"/>
</dbReference>
<keyword evidence="2" id="KW-0378">Hydrolase</keyword>
<comment type="caution">
    <text evidence="2">The sequence shown here is derived from an EMBL/GenBank/DDBJ whole genome shotgun (WGS) entry which is preliminary data.</text>
</comment>
<dbReference type="PANTHER" id="PTHR30522:SF0">
    <property type="entry name" value="NUCLEOSIDE TRIPHOSPHATE PYROPHOSPHOHYDROLASE"/>
    <property type="match status" value="1"/>
</dbReference>
<feature type="domain" description="NTP pyrophosphohydrolase MazG-like" evidence="1">
    <location>
        <begin position="27"/>
        <end position="100"/>
    </location>
</feature>
<name>A0ABS9ZGQ6_9PSED</name>
<proteinExistence type="predicted"/>
<gene>
    <name evidence="2" type="ORF">AUC61_07500</name>
</gene>
<dbReference type="PANTHER" id="PTHR30522">
    <property type="entry name" value="NUCLEOSIDE TRIPHOSPHATE PYROPHOSPHOHYDROLASE"/>
    <property type="match status" value="1"/>
</dbReference>